<evidence type="ECO:0000313" key="1">
    <source>
        <dbReference type="Proteomes" id="UP000887580"/>
    </source>
</evidence>
<dbReference type="WBParaSite" id="PS1159_v2.g15513.t1">
    <property type="protein sequence ID" value="PS1159_v2.g15513.t1"/>
    <property type="gene ID" value="PS1159_v2.g15513"/>
</dbReference>
<evidence type="ECO:0000313" key="2">
    <source>
        <dbReference type="WBParaSite" id="PS1159_v2.g15513.t1"/>
    </source>
</evidence>
<protein>
    <submittedName>
        <fullName evidence="2">U3 small nucleolar RNA-associated protein 14 homolog A</fullName>
    </submittedName>
</protein>
<dbReference type="Proteomes" id="UP000887580">
    <property type="component" value="Unplaced"/>
</dbReference>
<reference evidence="2" key="1">
    <citation type="submission" date="2022-11" db="UniProtKB">
        <authorList>
            <consortium name="WormBaseParasite"/>
        </authorList>
    </citation>
    <scope>IDENTIFICATION</scope>
</reference>
<accession>A0AC35FCN5</accession>
<organism evidence="1 2">
    <name type="scientific">Panagrolaimus sp. PS1159</name>
    <dbReference type="NCBI Taxonomy" id="55785"/>
    <lineage>
        <taxon>Eukaryota</taxon>
        <taxon>Metazoa</taxon>
        <taxon>Ecdysozoa</taxon>
        <taxon>Nematoda</taxon>
        <taxon>Chromadorea</taxon>
        <taxon>Rhabditida</taxon>
        <taxon>Tylenchina</taxon>
        <taxon>Panagrolaimomorpha</taxon>
        <taxon>Panagrolaimoidea</taxon>
        <taxon>Panagrolaimidae</taxon>
        <taxon>Panagrolaimus</taxon>
    </lineage>
</organism>
<sequence>MSDYEENAVDFSNVDWEDEQKKTKVKSGALKKVDVVGDLLKSIQSSKNLDGIKKQLKVGHTKKKVKTLDAPLHRQAKRRIESNVAYQEAKKDLRVWNEVVFENRIAEQITYPLNPEDNEALKVERAADKVKGFIPRTELERQMAEVLGKSKNNLKNDDMYTEAEKEIIKAMSLKEARAKCQELQNTRRLMSYQEAKFRRQAKIKSKQYHRIKKRAERRNQIKEFEELLVKDPEAAKEMLIKLQTDRAYERATLRHRGQNKWSLALKQYAKRNPELQKLAVESMKYGRELKKKLGKNLEEGFSSTDEEDPEIKQRAKLTMEEIMKMAAEEAKREAEDETSKKIENVNDNPWLKESVAKLRAKKAALRDKMQITEEHFEALREQGEWNGPDFDVPDDSFNASLNELIKEKPKEDTVKDGKELDDEEMDEPVQKKKTLKKKKKLISKKKTKKADDGEEGNDSFNEIKIKNLFGEIEDLILNKALKPKKPKKAATEDSGPEKKRKKMAAENQIMEVEPKAQNIDLHKYLQTTTAANTVIPEAMEAYLEEAENQDVSHDNLLAEAFADDDVVDEFEEKKRRIEGEENPIEEETDITLMGWGSWTGPGTEEMTEKKKQRKTRKPKDKPKRKDGRLAHVIIRENLENPIEKLQPTEIPFPFTRAEDYEALIRQPIGRDWNPITHTAVLTRPEVVAPAGRIIRPMEKSILAQRKANEVSSDEEDN</sequence>
<name>A0AC35FCN5_9BILA</name>
<proteinExistence type="predicted"/>